<gene>
    <name evidence="2" type="ORF">BT96DRAFT_987076</name>
</gene>
<proteinExistence type="predicted"/>
<organism evidence="2 3">
    <name type="scientific">Gymnopus androsaceus JB14</name>
    <dbReference type="NCBI Taxonomy" id="1447944"/>
    <lineage>
        <taxon>Eukaryota</taxon>
        <taxon>Fungi</taxon>
        <taxon>Dikarya</taxon>
        <taxon>Basidiomycota</taxon>
        <taxon>Agaricomycotina</taxon>
        <taxon>Agaricomycetes</taxon>
        <taxon>Agaricomycetidae</taxon>
        <taxon>Agaricales</taxon>
        <taxon>Marasmiineae</taxon>
        <taxon>Omphalotaceae</taxon>
        <taxon>Gymnopus</taxon>
    </lineage>
</organism>
<protein>
    <submittedName>
        <fullName evidence="2">Uncharacterized protein</fullName>
    </submittedName>
</protein>
<feature type="region of interest" description="Disordered" evidence="1">
    <location>
        <begin position="146"/>
        <end position="204"/>
    </location>
</feature>
<evidence type="ECO:0000313" key="2">
    <source>
        <dbReference type="EMBL" id="KAE9406807.1"/>
    </source>
</evidence>
<dbReference type="AlphaFoldDB" id="A0A6A4ICH4"/>
<reference evidence="2" key="1">
    <citation type="journal article" date="2019" name="Environ. Microbiol.">
        <title>Fungal ecological strategies reflected in gene transcription - a case study of two litter decomposers.</title>
        <authorList>
            <person name="Barbi F."/>
            <person name="Kohler A."/>
            <person name="Barry K."/>
            <person name="Baskaran P."/>
            <person name="Daum C."/>
            <person name="Fauchery L."/>
            <person name="Ihrmark K."/>
            <person name="Kuo A."/>
            <person name="LaButti K."/>
            <person name="Lipzen A."/>
            <person name="Morin E."/>
            <person name="Grigoriev I.V."/>
            <person name="Henrissat B."/>
            <person name="Lindahl B."/>
            <person name="Martin F."/>
        </authorList>
    </citation>
    <scope>NUCLEOTIDE SEQUENCE</scope>
    <source>
        <strain evidence="2">JB14</strain>
    </source>
</reference>
<keyword evidence="3" id="KW-1185">Reference proteome</keyword>
<dbReference type="Proteomes" id="UP000799118">
    <property type="component" value="Unassembled WGS sequence"/>
</dbReference>
<sequence length="204" mass="21343">MPPGTPASERNRFMLLSTELFATPGLYAQLIASTGSTIASGVTVSRFPAPDVCNAMLNSVAAFYASQGITILMGEDTSVFALEWITTFHSRDSTSNNNACAARDRIEALLSRSVVPPGLNENVWTADGLVIRPSIPVPGTVYFPVQPPPAPDNSLSYGSPLHEGESSSGAAVDSGSSSSNPTPVQANTSDNTLMEGVNDHSPLM</sequence>
<dbReference type="OrthoDB" id="3064399at2759"/>
<dbReference type="EMBL" id="ML769399">
    <property type="protein sequence ID" value="KAE9406807.1"/>
    <property type="molecule type" value="Genomic_DNA"/>
</dbReference>
<accession>A0A6A4ICH4</accession>
<feature type="compositionally biased region" description="Polar residues" evidence="1">
    <location>
        <begin position="180"/>
        <end position="192"/>
    </location>
</feature>
<name>A0A6A4ICH4_9AGAR</name>
<evidence type="ECO:0000256" key="1">
    <source>
        <dbReference type="SAM" id="MobiDB-lite"/>
    </source>
</evidence>
<evidence type="ECO:0000313" key="3">
    <source>
        <dbReference type="Proteomes" id="UP000799118"/>
    </source>
</evidence>
<feature type="compositionally biased region" description="Low complexity" evidence="1">
    <location>
        <begin position="166"/>
        <end position="179"/>
    </location>
</feature>